<keyword evidence="5 8" id="KW-1133">Transmembrane helix</keyword>
<dbReference type="PROSITE" id="PS01219">
    <property type="entry name" value="AMMONIUM_TRANSP"/>
    <property type="match status" value="1"/>
</dbReference>
<keyword evidence="3" id="KW-0813">Transport</keyword>
<comment type="caution">
    <text evidence="10">The sequence shown here is derived from an EMBL/GenBank/DDBJ whole genome shotgun (WGS) entry which is preliminary data.</text>
</comment>
<dbReference type="InterPro" id="IPR024041">
    <property type="entry name" value="NH4_transpt_AmtB-like_dom"/>
</dbReference>
<evidence type="ECO:0000256" key="6">
    <source>
        <dbReference type="ARBA" id="ARBA00023136"/>
    </source>
</evidence>
<feature type="transmembrane region" description="Helical" evidence="8">
    <location>
        <begin position="90"/>
        <end position="111"/>
    </location>
</feature>
<dbReference type="Proteomes" id="UP001259803">
    <property type="component" value="Unassembled WGS sequence"/>
</dbReference>
<evidence type="ECO:0000256" key="5">
    <source>
        <dbReference type="ARBA" id="ARBA00022989"/>
    </source>
</evidence>
<evidence type="ECO:0000313" key="10">
    <source>
        <dbReference type="EMBL" id="MDT0576862.1"/>
    </source>
</evidence>
<evidence type="ECO:0000256" key="4">
    <source>
        <dbReference type="ARBA" id="ARBA00022692"/>
    </source>
</evidence>
<comment type="similarity">
    <text evidence="2">Belongs to the ammonia transporter channel (TC 1.A.11.2) family.</text>
</comment>
<dbReference type="SUPFAM" id="SSF111352">
    <property type="entry name" value="Ammonium transporter"/>
    <property type="match status" value="1"/>
</dbReference>
<feature type="transmembrane region" description="Helical" evidence="8">
    <location>
        <begin position="57"/>
        <end position="78"/>
    </location>
</feature>
<evidence type="ECO:0000256" key="7">
    <source>
        <dbReference type="ARBA" id="ARBA00023177"/>
    </source>
</evidence>
<dbReference type="PANTHER" id="PTHR43029">
    <property type="entry name" value="AMMONIUM TRANSPORTER MEP2"/>
    <property type="match status" value="1"/>
</dbReference>
<evidence type="ECO:0000256" key="1">
    <source>
        <dbReference type="ARBA" id="ARBA00004141"/>
    </source>
</evidence>
<feature type="transmembrane region" description="Helical" evidence="8">
    <location>
        <begin position="24"/>
        <end position="45"/>
    </location>
</feature>
<protein>
    <recommendedName>
        <fullName evidence="9">Ammonium transporter AmtB-like domain-containing protein</fullName>
    </recommendedName>
</protein>
<evidence type="ECO:0000256" key="8">
    <source>
        <dbReference type="SAM" id="Phobius"/>
    </source>
</evidence>
<keyword evidence="11" id="KW-1185">Reference proteome</keyword>
<proteinExistence type="inferred from homology"/>
<gene>
    <name evidence="10" type="ORF">RM533_11830</name>
</gene>
<dbReference type="EMBL" id="JAVRHS010000012">
    <property type="protein sequence ID" value="MDT0576862.1"/>
    <property type="molecule type" value="Genomic_DNA"/>
</dbReference>
<evidence type="ECO:0000256" key="2">
    <source>
        <dbReference type="ARBA" id="ARBA00005887"/>
    </source>
</evidence>
<organism evidence="10 11">
    <name type="scientific">Croceicoccus esteveae</name>
    <dbReference type="NCBI Taxonomy" id="3075597"/>
    <lineage>
        <taxon>Bacteria</taxon>
        <taxon>Pseudomonadati</taxon>
        <taxon>Pseudomonadota</taxon>
        <taxon>Alphaproteobacteria</taxon>
        <taxon>Sphingomonadales</taxon>
        <taxon>Erythrobacteraceae</taxon>
        <taxon>Croceicoccus</taxon>
    </lineage>
</organism>
<dbReference type="InterPro" id="IPR001905">
    <property type="entry name" value="Ammonium_transpt"/>
</dbReference>
<dbReference type="InterPro" id="IPR029020">
    <property type="entry name" value="Ammonium/urea_transptr"/>
</dbReference>
<dbReference type="Gene3D" id="1.10.3430.10">
    <property type="entry name" value="Ammonium transporter AmtB like domains"/>
    <property type="match status" value="1"/>
</dbReference>
<keyword evidence="7" id="KW-0924">Ammonia transport</keyword>
<name>A0ABU2ZJS8_9SPHN</name>
<feature type="domain" description="Ammonium transporter AmtB-like" evidence="9">
    <location>
        <begin position="1"/>
        <end position="139"/>
    </location>
</feature>
<accession>A0ABU2ZJS8</accession>
<keyword evidence="4 8" id="KW-0812">Transmembrane</keyword>
<evidence type="ECO:0000313" key="11">
    <source>
        <dbReference type="Proteomes" id="UP001259803"/>
    </source>
</evidence>
<reference evidence="10 11" key="1">
    <citation type="submission" date="2023-09" db="EMBL/GenBank/DDBJ databases">
        <authorList>
            <person name="Rey-Velasco X."/>
        </authorList>
    </citation>
    <scope>NUCLEOTIDE SEQUENCE [LARGE SCALE GENOMIC DNA]</scope>
    <source>
        <strain evidence="10 11">F390</strain>
    </source>
</reference>
<evidence type="ECO:0000259" key="9">
    <source>
        <dbReference type="Pfam" id="PF00909"/>
    </source>
</evidence>
<evidence type="ECO:0000256" key="3">
    <source>
        <dbReference type="ARBA" id="ARBA00022448"/>
    </source>
</evidence>
<dbReference type="InterPro" id="IPR018047">
    <property type="entry name" value="Ammonium_transpt_CS"/>
</dbReference>
<sequence>MAFAAITAALVVGRVMERAKFSTMMLFTAIWLTIVYPLAHMVWATGGLIHEWGALDFAGGTVVHINAGVSALVGGIILGPRLGYLKEAMLPQLLTMTLIGTGLSWVGWFGFNGGSQLEAEGIACLAVPNTFVAAASGVLF</sequence>
<dbReference type="PANTHER" id="PTHR43029:SF10">
    <property type="entry name" value="AMMONIUM TRANSPORTER MEP2"/>
    <property type="match status" value="1"/>
</dbReference>
<dbReference type="Pfam" id="PF00909">
    <property type="entry name" value="Ammonium_transp"/>
    <property type="match status" value="1"/>
</dbReference>
<keyword evidence="6 8" id="KW-0472">Membrane</keyword>
<comment type="subcellular location">
    <subcellularLocation>
        <location evidence="1">Membrane</location>
        <topology evidence="1">Multi-pass membrane protein</topology>
    </subcellularLocation>
</comment>